<accession>A0A183AEN6</accession>
<sequence length="286" mass="30640">MLHTTDPHNSVRLSSGHQFNMEVEQAPATESVDATVCVKMEEGEEMYLSGDSIFGATMLDGSVVPWSDDNGMRNSDNPGYSRHMTIHSGVTYSIACSRGRTTPLSPVTVNVLKSSPSPGASDRQAETTPGVEPNSGSIIDSTAGQTPITEFPMSTEDEQFDTSFDAMMNSIDITTFLPGTFSTAEDQLVVDSNPPKLSSPPGLDPIDEESFDFPQLITYSNCSECVKDVCGMPHNRTSRPSSASSSSFSATSSATHSVYAVSPLTDLDALDKSSLFMIKPEWPIVA</sequence>
<dbReference type="WBParaSite" id="ECPE_0000543401-mRNA-1">
    <property type="protein sequence ID" value="ECPE_0000543401-mRNA-1"/>
    <property type="gene ID" value="ECPE_0000543401"/>
</dbReference>
<proteinExistence type="predicted"/>
<dbReference type="EMBL" id="UZAN01042273">
    <property type="protein sequence ID" value="VDP75485.1"/>
    <property type="molecule type" value="Genomic_DNA"/>
</dbReference>
<reference evidence="4" key="1">
    <citation type="submission" date="2016-06" db="UniProtKB">
        <authorList>
            <consortium name="WormBaseParasite"/>
        </authorList>
    </citation>
    <scope>IDENTIFICATION</scope>
</reference>
<name>A0A183AEN6_9TREM</name>
<evidence type="ECO:0000313" key="3">
    <source>
        <dbReference type="Proteomes" id="UP000272942"/>
    </source>
</evidence>
<feature type="region of interest" description="Disordered" evidence="1">
    <location>
        <begin position="112"/>
        <end position="149"/>
    </location>
</feature>
<protein>
    <submittedName>
        <fullName evidence="4">PHR domain-containing protein</fullName>
    </submittedName>
</protein>
<evidence type="ECO:0000313" key="2">
    <source>
        <dbReference type="EMBL" id="VDP75485.1"/>
    </source>
</evidence>
<organism evidence="4">
    <name type="scientific">Echinostoma caproni</name>
    <dbReference type="NCBI Taxonomy" id="27848"/>
    <lineage>
        <taxon>Eukaryota</taxon>
        <taxon>Metazoa</taxon>
        <taxon>Spiralia</taxon>
        <taxon>Lophotrochozoa</taxon>
        <taxon>Platyhelminthes</taxon>
        <taxon>Trematoda</taxon>
        <taxon>Digenea</taxon>
        <taxon>Plagiorchiida</taxon>
        <taxon>Echinostomata</taxon>
        <taxon>Echinostomatoidea</taxon>
        <taxon>Echinostomatidae</taxon>
        <taxon>Echinostoma</taxon>
    </lineage>
</organism>
<evidence type="ECO:0000256" key="1">
    <source>
        <dbReference type="SAM" id="MobiDB-lite"/>
    </source>
</evidence>
<dbReference type="Proteomes" id="UP000272942">
    <property type="component" value="Unassembled WGS sequence"/>
</dbReference>
<keyword evidence="3" id="KW-1185">Reference proteome</keyword>
<gene>
    <name evidence="2" type="ORF">ECPE_LOCUS5422</name>
</gene>
<dbReference type="AlphaFoldDB" id="A0A183AEN6"/>
<reference evidence="2 3" key="2">
    <citation type="submission" date="2018-11" db="EMBL/GenBank/DDBJ databases">
        <authorList>
            <consortium name="Pathogen Informatics"/>
        </authorList>
    </citation>
    <scope>NUCLEOTIDE SEQUENCE [LARGE SCALE GENOMIC DNA]</scope>
    <source>
        <strain evidence="2 3">Egypt</strain>
    </source>
</reference>
<evidence type="ECO:0000313" key="4">
    <source>
        <dbReference type="WBParaSite" id="ECPE_0000543401-mRNA-1"/>
    </source>
</evidence>
<dbReference type="OrthoDB" id="6247875at2759"/>
<feature type="compositionally biased region" description="Polar residues" evidence="1">
    <location>
        <begin position="134"/>
        <end position="148"/>
    </location>
</feature>